<dbReference type="Gene3D" id="3.40.50.1820">
    <property type="entry name" value="alpha/beta hydrolase"/>
    <property type="match status" value="2"/>
</dbReference>
<sequence length="368" mass="39990">MMTINTIVKAALASSLCFSIALHAQTKHEDMPKLSLDLSDVTVSGLSSGGYMATQFQLAHSDWVKGVGVLAAGPYFCAKGDITTALAQCVNKTDTQPDLTALNEQAAQYAKAGKLADLDNMKDAKVWLFHGKRDVRIASEVSDALFEQYTMWTDTQNIKYVNDMSIAHLFPTKTNGTDCMTSESPFIGNCDYDAAGDMLNHLIEGLTAPDDVLSGSLHTINQQDIAGSSAKTLASEGFVYIPQSCASGESCRAHISFHGCNQYADAVDDAYTSQTGLNDWADDNNMIVLYPQTKKSLFMPLNPQGCWDWWGYASKDYANRDGDQIKAVNALLLSLNTLPSPSPQQVNQAAPQEEAQQIEPMNQDGNNE</sequence>
<reference evidence="3 4" key="1">
    <citation type="submission" date="2020-01" db="EMBL/GenBank/DDBJ databases">
        <title>Genomes of bacteria type strains.</title>
        <authorList>
            <person name="Chen J."/>
            <person name="Zhu S."/>
            <person name="Yang J."/>
        </authorList>
    </citation>
    <scope>NUCLEOTIDE SEQUENCE [LARGE SCALE GENOMIC DNA]</scope>
    <source>
        <strain evidence="3 4">LMG 24078</strain>
    </source>
</reference>
<evidence type="ECO:0000256" key="1">
    <source>
        <dbReference type="SAM" id="MobiDB-lite"/>
    </source>
</evidence>
<dbReference type="InterPro" id="IPR029058">
    <property type="entry name" value="AB_hydrolase_fold"/>
</dbReference>
<comment type="caution">
    <text evidence="3">The sequence shown here is derived from an EMBL/GenBank/DDBJ whole genome shotgun (WGS) entry which is preliminary data.</text>
</comment>
<feature type="compositionally biased region" description="Low complexity" evidence="1">
    <location>
        <begin position="340"/>
        <end position="360"/>
    </location>
</feature>
<evidence type="ECO:0000256" key="2">
    <source>
        <dbReference type="SAM" id="SignalP"/>
    </source>
</evidence>
<dbReference type="RefSeq" id="WP_163105613.1">
    <property type="nucleotide sequence ID" value="NZ_JAAAWO010000003.1"/>
</dbReference>
<dbReference type="Proteomes" id="UP000471381">
    <property type="component" value="Unassembled WGS sequence"/>
</dbReference>
<evidence type="ECO:0000313" key="4">
    <source>
        <dbReference type="Proteomes" id="UP000471381"/>
    </source>
</evidence>
<feature type="region of interest" description="Disordered" evidence="1">
    <location>
        <begin position="340"/>
        <end position="368"/>
    </location>
</feature>
<dbReference type="AlphaFoldDB" id="A0A6N9TF14"/>
<protein>
    <submittedName>
        <fullName evidence="3">Polyhydroxybutyrate depolymerase</fullName>
    </submittedName>
</protein>
<accession>A0A6N9TF14</accession>
<dbReference type="EMBL" id="JAAAWO010000003">
    <property type="protein sequence ID" value="NDW15062.1"/>
    <property type="molecule type" value="Genomic_DNA"/>
</dbReference>
<proteinExistence type="predicted"/>
<keyword evidence="2" id="KW-0732">Signal</keyword>
<gene>
    <name evidence="3" type="ORF">GTQ48_05935</name>
</gene>
<organism evidence="3 4">
    <name type="scientific">Alteromonas genovensis</name>
    <dbReference type="NCBI Taxonomy" id="471225"/>
    <lineage>
        <taxon>Bacteria</taxon>
        <taxon>Pseudomonadati</taxon>
        <taxon>Pseudomonadota</taxon>
        <taxon>Gammaproteobacteria</taxon>
        <taxon>Alteromonadales</taxon>
        <taxon>Alteromonadaceae</taxon>
        <taxon>Alteromonas/Salinimonas group</taxon>
        <taxon>Alteromonas</taxon>
    </lineage>
</organism>
<dbReference type="PANTHER" id="PTHR42972:SF8">
    <property type="entry name" value="POLYHYDROXYBUTYRATE DEPOLYMERASE"/>
    <property type="match status" value="1"/>
</dbReference>
<name>A0A6N9TF14_9ALTE</name>
<feature type="chain" id="PRO_5026925258" evidence="2">
    <location>
        <begin position="25"/>
        <end position="368"/>
    </location>
</feature>
<evidence type="ECO:0000313" key="3">
    <source>
        <dbReference type="EMBL" id="NDW15062.1"/>
    </source>
</evidence>
<keyword evidence="4" id="KW-1185">Reference proteome</keyword>
<feature type="signal peptide" evidence="2">
    <location>
        <begin position="1"/>
        <end position="24"/>
    </location>
</feature>
<dbReference type="SUPFAM" id="SSF53474">
    <property type="entry name" value="alpha/beta-Hydrolases"/>
    <property type="match status" value="1"/>
</dbReference>
<dbReference type="PANTHER" id="PTHR42972">
    <property type="entry name" value="TOL-PAL SYSTEM PROTEIN TOLB"/>
    <property type="match status" value="1"/>
</dbReference>